<dbReference type="InterPro" id="IPR051217">
    <property type="entry name" value="Insect_Cuticle_Struc_Prot"/>
</dbReference>
<protein>
    <submittedName>
        <fullName evidence="2">Uncharacterized protein</fullName>
    </submittedName>
</protein>
<dbReference type="GO" id="GO:0042302">
    <property type="term" value="F:structural constituent of cuticle"/>
    <property type="evidence" value="ECO:0007669"/>
    <property type="project" value="UniProtKB-UniRule"/>
</dbReference>
<dbReference type="GO" id="GO:0031012">
    <property type="term" value="C:extracellular matrix"/>
    <property type="evidence" value="ECO:0007669"/>
    <property type="project" value="TreeGrafter"/>
</dbReference>
<evidence type="ECO:0000256" key="1">
    <source>
        <dbReference type="ARBA" id="ARBA00022460"/>
    </source>
</evidence>
<organism evidence="2">
    <name type="scientific">Cyprideis torosa</name>
    <dbReference type="NCBI Taxonomy" id="163714"/>
    <lineage>
        <taxon>Eukaryota</taxon>
        <taxon>Metazoa</taxon>
        <taxon>Ecdysozoa</taxon>
        <taxon>Arthropoda</taxon>
        <taxon>Crustacea</taxon>
        <taxon>Oligostraca</taxon>
        <taxon>Ostracoda</taxon>
        <taxon>Podocopa</taxon>
        <taxon>Podocopida</taxon>
        <taxon>Cytherocopina</taxon>
        <taxon>Cytheroidea</taxon>
        <taxon>Cytherideidae</taxon>
        <taxon>Cyprideis</taxon>
    </lineage>
</organism>
<accession>A0A7R8W7Z1</accession>
<dbReference type="EMBL" id="OB660878">
    <property type="protein sequence ID" value="CAD7226625.1"/>
    <property type="molecule type" value="Genomic_DNA"/>
</dbReference>
<proteinExistence type="predicted"/>
<dbReference type="PROSITE" id="PS51155">
    <property type="entry name" value="CHIT_BIND_RR_2"/>
    <property type="match status" value="1"/>
</dbReference>
<keyword evidence="1" id="KW-0193">Cuticle</keyword>
<dbReference type="InterPro" id="IPR000618">
    <property type="entry name" value="Insect_cuticle"/>
</dbReference>
<dbReference type="PRINTS" id="PR00947">
    <property type="entry name" value="CUTICLE"/>
</dbReference>
<gene>
    <name evidence="2" type="ORF">CTOB1V02_LOCUS4541</name>
</gene>
<dbReference type="AlphaFoldDB" id="A0A7R8W7Z1"/>
<reference evidence="2" key="1">
    <citation type="submission" date="2020-11" db="EMBL/GenBank/DDBJ databases">
        <authorList>
            <person name="Tran Van P."/>
        </authorList>
    </citation>
    <scope>NUCLEOTIDE SEQUENCE</scope>
</reference>
<dbReference type="PANTHER" id="PTHR12236:SF95">
    <property type="entry name" value="CUTICULAR PROTEIN 76BD, ISOFORM C-RELATED"/>
    <property type="match status" value="1"/>
</dbReference>
<sequence length="238" mass="25517">MIADGELRDEGEFLQYKERIGSEEKDGIGRCKVLLEVSRGTSPSIPYWTKDVLVGHIHMPMCMSMKQPLKRSLRPLRMEMRIVALASLATMAVVSAIPQPSSTRNIYHNQDTKTMAYSFGYDIADGYTGDKKQQHETRDGYGNVKGTYSLVEPDGSVRTVEYSAGHKTGFVAHVKDKYGYRTWGVPGYGGGKGGPIHGGGGYGGGPIHGGGGYGGPIHGGSGFGGGKAHGYAFHGGYH</sequence>
<dbReference type="PANTHER" id="PTHR12236">
    <property type="entry name" value="STRUCTURAL CONTITUENT OF CUTICLE"/>
    <property type="match status" value="1"/>
</dbReference>
<evidence type="ECO:0000313" key="2">
    <source>
        <dbReference type="EMBL" id="CAD7226625.1"/>
    </source>
</evidence>
<dbReference type="GO" id="GO:0005615">
    <property type="term" value="C:extracellular space"/>
    <property type="evidence" value="ECO:0007669"/>
    <property type="project" value="TreeGrafter"/>
</dbReference>
<dbReference type="OrthoDB" id="7427568at2759"/>
<dbReference type="Pfam" id="PF00379">
    <property type="entry name" value="Chitin_bind_4"/>
    <property type="match status" value="1"/>
</dbReference>
<name>A0A7R8W7Z1_9CRUS</name>